<reference evidence="1" key="1">
    <citation type="journal article" date="2014" name="Front. Microbiol.">
        <title>High frequency of phylogenetically diverse reductive dehalogenase-homologous genes in deep subseafloor sedimentary metagenomes.</title>
        <authorList>
            <person name="Kawai M."/>
            <person name="Futagami T."/>
            <person name="Toyoda A."/>
            <person name="Takaki Y."/>
            <person name="Nishi S."/>
            <person name="Hori S."/>
            <person name="Arai W."/>
            <person name="Tsubouchi T."/>
            <person name="Morono Y."/>
            <person name="Uchiyama I."/>
            <person name="Ito T."/>
            <person name="Fujiyama A."/>
            <person name="Inagaki F."/>
            <person name="Takami H."/>
        </authorList>
    </citation>
    <scope>NUCLEOTIDE SEQUENCE</scope>
    <source>
        <strain evidence="1">Expedition CK06-06</strain>
    </source>
</reference>
<proteinExistence type="predicted"/>
<sequence length="133" mass="15431">SGKIYELLGIQLSSQAELTKSKWILQMYQGHKPASQYGLCPYIEDQDVIMRHESTANGSTAYNSTVWYPLHNFKVKQFTYAFRSTSESSEARCCIILFFNLVSMSMWQKLEYALKWPRLQRSKGSITKDVIEE</sequence>
<name>X1SWH9_9ZZZZ</name>
<comment type="caution">
    <text evidence="1">The sequence shown here is derived from an EMBL/GenBank/DDBJ whole genome shotgun (WGS) entry which is preliminary data.</text>
</comment>
<accession>X1SWH9</accession>
<organism evidence="1">
    <name type="scientific">marine sediment metagenome</name>
    <dbReference type="NCBI Taxonomy" id="412755"/>
    <lineage>
        <taxon>unclassified sequences</taxon>
        <taxon>metagenomes</taxon>
        <taxon>ecological metagenomes</taxon>
    </lineage>
</organism>
<gene>
    <name evidence="1" type="ORF">S12H4_35268</name>
</gene>
<dbReference type="EMBL" id="BARW01020933">
    <property type="protein sequence ID" value="GAI97432.1"/>
    <property type="molecule type" value="Genomic_DNA"/>
</dbReference>
<protein>
    <submittedName>
        <fullName evidence="1">Uncharacterized protein</fullName>
    </submittedName>
</protein>
<dbReference type="AlphaFoldDB" id="X1SWH9"/>
<evidence type="ECO:0000313" key="1">
    <source>
        <dbReference type="EMBL" id="GAI97432.1"/>
    </source>
</evidence>
<feature type="non-terminal residue" evidence="1">
    <location>
        <position position="1"/>
    </location>
</feature>